<name>A0A0K2TS03_LEPSM</name>
<dbReference type="EMBL" id="HACA01011437">
    <property type="protein sequence ID" value="CDW28798.1"/>
    <property type="molecule type" value="Transcribed_RNA"/>
</dbReference>
<proteinExistence type="predicted"/>
<evidence type="ECO:0000256" key="1">
    <source>
        <dbReference type="SAM" id="MobiDB-lite"/>
    </source>
</evidence>
<accession>A0A0K2TS03</accession>
<sequence length="55" mass="6217">MLSSSHSEYFSVVLTVYSKQMSLTSSKNEKLTLKTENRGSLMKSQNPDQQLDCCL</sequence>
<feature type="region of interest" description="Disordered" evidence="1">
    <location>
        <begin position="35"/>
        <end position="55"/>
    </location>
</feature>
<organism evidence="2">
    <name type="scientific">Lepeophtheirus salmonis</name>
    <name type="common">Salmon louse</name>
    <name type="synonym">Caligus salmonis</name>
    <dbReference type="NCBI Taxonomy" id="72036"/>
    <lineage>
        <taxon>Eukaryota</taxon>
        <taxon>Metazoa</taxon>
        <taxon>Ecdysozoa</taxon>
        <taxon>Arthropoda</taxon>
        <taxon>Crustacea</taxon>
        <taxon>Multicrustacea</taxon>
        <taxon>Hexanauplia</taxon>
        <taxon>Copepoda</taxon>
        <taxon>Siphonostomatoida</taxon>
        <taxon>Caligidae</taxon>
        <taxon>Lepeophtheirus</taxon>
    </lineage>
</organism>
<evidence type="ECO:0000313" key="2">
    <source>
        <dbReference type="EMBL" id="CDW28798.1"/>
    </source>
</evidence>
<reference evidence="2" key="1">
    <citation type="submission" date="2014-05" db="EMBL/GenBank/DDBJ databases">
        <authorList>
            <person name="Chronopoulou M."/>
        </authorList>
    </citation>
    <scope>NUCLEOTIDE SEQUENCE</scope>
    <source>
        <tissue evidence="2">Whole organism</tissue>
    </source>
</reference>
<protein>
    <submittedName>
        <fullName evidence="2">Uncharacterized protein</fullName>
    </submittedName>
</protein>
<dbReference type="AlphaFoldDB" id="A0A0K2TS03"/>